<name>A0A0R3LZC2_9BRAD</name>
<dbReference type="AlphaFoldDB" id="A0A0R3LZC2"/>
<dbReference type="FunFam" id="3.40.50.1360:FF:000001">
    <property type="entry name" value="Ribose-5-phosphate isomerase A"/>
    <property type="match status" value="1"/>
</dbReference>
<feature type="binding site" evidence="3">
    <location>
        <begin position="26"/>
        <end position="29"/>
    </location>
    <ligand>
        <name>substrate</name>
    </ligand>
</feature>
<organism evidence="4 5">
    <name type="scientific">Bradyrhizobium jicamae</name>
    <dbReference type="NCBI Taxonomy" id="280332"/>
    <lineage>
        <taxon>Bacteria</taxon>
        <taxon>Pseudomonadati</taxon>
        <taxon>Pseudomonadota</taxon>
        <taxon>Alphaproteobacteria</taxon>
        <taxon>Hyphomicrobiales</taxon>
        <taxon>Nitrobacteraceae</taxon>
        <taxon>Bradyrhizobium</taxon>
    </lineage>
</organism>
<dbReference type="STRING" id="280332.CQ12_09445"/>
<dbReference type="Proteomes" id="UP000050863">
    <property type="component" value="Unassembled WGS sequence"/>
</dbReference>
<sequence>MDGLKRQAAAQALEQVQDGMKLGLGTGSTAKHFVELLGQRVAGGLRVVGVPTSEATRAQAEACKIPLTTLDEVDRLDLTVDGADELDSALNLIKGGGGALLREKIVAAASDRMIVIADDTKWVDVLGRFPLPVEVIPFGLAATQRAMAAAFAQSGVSGQMGLRKGKDGHVFVTDGGHWIVDAHLGRIADAPRLAGLLSLIPGVVEHGLFIGLASTAVLAGAQGIRVVERR</sequence>
<dbReference type="GO" id="GO:0004751">
    <property type="term" value="F:ribose-5-phosphate isomerase activity"/>
    <property type="evidence" value="ECO:0007669"/>
    <property type="project" value="UniProtKB-UniRule"/>
</dbReference>
<dbReference type="SUPFAM" id="SSF100950">
    <property type="entry name" value="NagB/RpiA/CoA transferase-like"/>
    <property type="match status" value="1"/>
</dbReference>
<evidence type="ECO:0000256" key="2">
    <source>
        <dbReference type="ARBA" id="ARBA00023235"/>
    </source>
</evidence>
<gene>
    <name evidence="3" type="primary">rpiA</name>
    <name evidence="4" type="ORF">CQ12_09445</name>
</gene>
<keyword evidence="5" id="KW-1185">Reference proteome</keyword>
<dbReference type="Gene3D" id="3.30.70.260">
    <property type="match status" value="1"/>
</dbReference>
<dbReference type="Gene3D" id="3.40.50.1360">
    <property type="match status" value="1"/>
</dbReference>
<feature type="binding site" evidence="3">
    <location>
        <position position="121"/>
    </location>
    <ligand>
        <name>substrate</name>
    </ligand>
</feature>
<feature type="binding site" evidence="3">
    <location>
        <begin position="81"/>
        <end position="84"/>
    </location>
    <ligand>
        <name>substrate</name>
    </ligand>
</feature>
<dbReference type="EMBL" id="LLXZ01000027">
    <property type="protein sequence ID" value="KRR13351.1"/>
    <property type="molecule type" value="Genomic_DNA"/>
</dbReference>
<comment type="subunit">
    <text evidence="3">Homodimer.</text>
</comment>
<dbReference type="Pfam" id="PF06026">
    <property type="entry name" value="Rib_5-P_isom_A"/>
    <property type="match status" value="1"/>
</dbReference>
<dbReference type="InterPro" id="IPR004788">
    <property type="entry name" value="Ribose5P_isomerase_type_A"/>
</dbReference>
<dbReference type="SUPFAM" id="SSF75445">
    <property type="entry name" value="D-ribose-5-phosphate isomerase (RpiA), lid domain"/>
    <property type="match status" value="1"/>
</dbReference>
<dbReference type="InterPro" id="IPR050262">
    <property type="entry name" value="Ribose-5P_isomerase"/>
</dbReference>
<feature type="binding site" evidence="3">
    <location>
        <begin position="94"/>
        <end position="97"/>
    </location>
    <ligand>
        <name>substrate</name>
    </ligand>
</feature>
<dbReference type="UniPathway" id="UPA00115">
    <property type="reaction ID" value="UER00412"/>
</dbReference>
<comment type="similarity">
    <text evidence="3">Belongs to the ribose 5-phosphate isomerase family.</text>
</comment>
<keyword evidence="2 3" id="KW-0413">Isomerase</keyword>
<dbReference type="CDD" id="cd01398">
    <property type="entry name" value="RPI_A"/>
    <property type="match status" value="1"/>
</dbReference>
<dbReference type="RefSeq" id="WP_057834215.1">
    <property type="nucleotide sequence ID" value="NZ_LLXZ01000027.1"/>
</dbReference>
<dbReference type="GO" id="GO:0009052">
    <property type="term" value="P:pentose-phosphate shunt, non-oxidative branch"/>
    <property type="evidence" value="ECO:0007669"/>
    <property type="project" value="UniProtKB-UniRule"/>
</dbReference>
<comment type="catalytic activity">
    <reaction evidence="1 3">
        <text>aldehydo-D-ribose 5-phosphate = D-ribulose 5-phosphate</text>
        <dbReference type="Rhea" id="RHEA:14657"/>
        <dbReference type="ChEBI" id="CHEBI:58121"/>
        <dbReference type="ChEBI" id="CHEBI:58273"/>
        <dbReference type="EC" id="5.3.1.6"/>
    </reaction>
</comment>
<dbReference type="EC" id="5.3.1.6" evidence="3"/>
<evidence type="ECO:0000313" key="5">
    <source>
        <dbReference type="Proteomes" id="UP000050863"/>
    </source>
</evidence>
<accession>A0A0R3LZC2</accession>
<comment type="caution">
    <text evidence="4">The sequence shown here is derived from an EMBL/GenBank/DDBJ whole genome shotgun (WGS) entry which is preliminary data.</text>
</comment>
<comment type="function">
    <text evidence="3">Catalyzes the reversible conversion of ribose-5-phosphate to ribulose 5-phosphate.</text>
</comment>
<evidence type="ECO:0000256" key="1">
    <source>
        <dbReference type="ARBA" id="ARBA00001713"/>
    </source>
</evidence>
<proteinExistence type="inferred from homology"/>
<dbReference type="InterPro" id="IPR037171">
    <property type="entry name" value="NagB/RpiA_transferase-like"/>
</dbReference>
<dbReference type="InterPro" id="IPR020672">
    <property type="entry name" value="Ribose5P_isomerase_typA_subgr"/>
</dbReference>
<dbReference type="PANTHER" id="PTHR43748:SF3">
    <property type="entry name" value="RIBOSE-5-PHOSPHATE ISOMERASE 3, CHLOROPLASTIC-RELATED"/>
    <property type="match status" value="1"/>
</dbReference>
<protein>
    <recommendedName>
        <fullName evidence="3">Ribose-5-phosphate isomerase A</fullName>
        <ecNumber evidence="3">5.3.1.6</ecNumber>
    </recommendedName>
    <alternativeName>
        <fullName evidence="3">Phosphoriboisomerase A</fullName>
        <shortName evidence="3">PRI</shortName>
    </alternativeName>
</protein>
<evidence type="ECO:0000256" key="3">
    <source>
        <dbReference type="HAMAP-Rule" id="MF_00170"/>
    </source>
</evidence>
<reference evidence="4 5" key="1">
    <citation type="submission" date="2014-03" db="EMBL/GenBank/DDBJ databases">
        <title>Bradyrhizobium valentinum sp. nov., isolated from effective nodules of Lupinus mariae-josephae, a lupine endemic of basic-lime soils in Eastern Spain.</title>
        <authorList>
            <person name="Duran D."/>
            <person name="Rey L."/>
            <person name="Navarro A."/>
            <person name="Busquets A."/>
            <person name="Imperial J."/>
            <person name="Ruiz-Argueso T."/>
        </authorList>
    </citation>
    <scope>NUCLEOTIDE SEQUENCE [LARGE SCALE GENOMIC DNA]</scope>
    <source>
        <strain evidence="4 5">PAC68</strain>
    </source>
</reference>
<feature type="active site" description="Proton acceptor" evidence="3">
    <location>
        <position position="103"/>
    </location>
</feature>
<evidence type="ECO:0000313" key="4">
    <source>
        <dbReference type="EMBL" id="KRR13351.1"/>
    </source>
</evidence>
<comment type="pathway">
    <text evidence="3">Carbohydrate degradation; pentose phosphate pathway; D-ribose 5-phosphate from D-ribulose 5-phosphate (non-oxidative stage): step 1/1.</text>
</comment>
<dbReference type="NCBIfam" id="TIGR00021">
    <property type="entry name" value="rpiA"/>
    <property type="match status" value="1"/>
</dbReference>
<dbReference type="HAMAP" id="MF_00170">
    <property type="entry name" value="Rib_5P_isom_A"/>
    <property type="match status" value="1"/>
</dbReference>
<dbReference type="NCBIfam" id="NF001924">
    <property type="entry name" value="PRK00702.1"/>
    <property type="match status" value="1"/>
</dbReference>
<dbReference type="PANTHER" id="PTHR43748">
    <property type="entry name" value="RIBOSE-5-PHOSPHATE ISOMERASE 3, CHLOROPLASTIC-RELATED"/>
    <property type="match status" value="1"/>
</dbReference>